<dbReference type="GO" id="GO:0006813">
    <property type="term" value="P:potassium ion transport"/>
    <property type="evidence" value="ECO:0007669"/>
    <property type="project" value="InterPro"/>
</dbReference>
<reference evidence="9" key="1">
    <citation type="submission" date="2020-07" db="EMBL/GenBank/DDBJ databases">
        <title>Severe corrosion of carbon steel in oil field produced water can be linked to methanogenic archaea containing a special type of NiFe hydrogenase.</title>
        <authorList>
            <person name="Lahme S."/>
            <person name="Mand J."/>
            <person name="Longwell J."/>
            <person name="Smith R."/>
            <person name="Enning D."/>
        </authorList>
    </citation>
    <scope>NUCLEOTIDE SEQUENCE</scope>
    <source>
        <strain evidence="9">MIC098Bin6</strain>
    </source>
</reference>
<evidence type="ECO:0000256" key="4">
    <source>
        <dbReference type="ARBA" id="ARBA00022737"/>
    </source>
</evidence>
<dbReference type="AlphaFoldDB" id="A0A931CUA5"/>
<feature type="domain" description="RCK C-terminal" evidence="8">
    <location>
        <begin position="397"/>
        <end position="481"/>
    </location>
</feature>
<dbReference type="PROSITE" id="PS51202">
    <property type="entry name" value="RCK_C"/>
    <property type="match status" value="4"/>
</dbReference>
<evidence type="ECO:0000256" key="2">
    <source>
        <dbReference type="ARBA" id="ARBA00022448"/>
    </source>
</evidence>
<keyword evidence="2" id="KW-0813">Transport</keyword>
<dbReference type="InterPro" id="IPR006037">
    <property type="entry name" value="RCK_C"/>
</dbReference>
<keyword evidence="3 7" id="KW-0812">Transmembrane</keyword>
<dbReference type="InterPro" id="IPR004680">
    <property type="entry name" value="Cit_transptr-like_dom"/>
</dbReference>
<keyword evidence="5 7" id="KW-1133">Transmembrane helix</keyword>
<feature type="transmembrane region" description="Helical" evidence="7">
    <location>
        <begin position="678"/>
        <end position="708"/>
    </location>
</feature>
<evidence type="ECO:0000313" key="9">
    <source>
        <dbReference type="EMBL" id="MBG0779542.1"/>
    </source>
</evidence>
<name>A0A931CUA5_9BACT</name>
<comment type="subcellular location">
    <subcellularLocation>
        <location evidence="1">Membrane</location>
        <topology evidence="1">Multi-pass membrane protein</topology>
    </subcellularLocation>
</comment>
<proteinExistence type="predicted"/>
<feature type="transmembrane region" description="Helical" evidence="7">
    <location>
        <begin position="92"/>
        <end position="119"/>
    </location>
</feature>
<evidence type="ECO:0000256" key="1">
    <source>
        <dbReference type="ARBA" id="ARBA00004141"/>
    </source>
</evidence>
<comment type="caution">
    <text evidence="9">The sequence shown here is derived from an EMBL/GenBank/DDBJ whole genome shotgun (WGS) entry which is preliminary data.</text>
</comment>
<dbReference type="Proteomes" id="UP000706172">
    <property type="component" value="Unassembled WGS sequence"/>
</dbReference>
<dbReference type="Pfam" id="PF03600">
    <property type="entry name" value="CitMHS"/>
    <property type="match status" value="1"/>
</dbReference>
<dbReference type="PANTHER" id="PTHR43652:SF1">
    <property type="entry name" value="RESPONSE REGULATOR"/>
    <property type="match status" value="1"/>
</dbReference>
<evidence type="ECO:0000256" key="6">
    <source>
        <dbReference type="ARBA" id="ARBA00023136"/>
    </source>
</evidence>
<protein>
    <submittedName>
        <fullName evidence="9">Anion permease</fullName>
    </submittedName>
</protein>
<feature type="transmembrane region" description="Helical" evidence="7">
    <location>
        <begin position="640"/>
        <end position="658"/>
    </location>
</feature>
<feature type="transmembrane region" description="Helical" evidence="7">
    <location>
        <begin position="52"/>
        <end position="71"/>
    </location>
</feature>
<evidence type="ECO:0000313" key="10">
    <source>
        <dbReference type="Proteomes" id="UP000706172"/>
    </source>
</evidence>
<accession>A0A931CUA5</accession>
<organism evidence="9 10">
    <name type="scientific">Desulfotignum balticum</name>
    <dbReference type="NCBI Taxonomy" id="115781"/>
    <lineage>
        <taxon>Bacteria</taxon>
        <taxon>Pseudomonadati</taxon>
        <taxon>Thermodesulfobacteriota</taxon>
        <taxon>Desulfobacteria</taxon>
        <taxon>Desulfobacterales</taxon>
        <taxon>Desulfobacteraceae</taxon>
        <taxon>Desulfotignum</taxon>
    </lineage>
</organism>
<dbReference type="GO" id="GO:0008324">
    <property type="term" value="F:monoatomic cation transmembrane transporter activity"/>
    <property type="evidence" value="ECO:0007669"/>
    <property type="project" value="InterPro"/>
</dbReference>
<feature type="transmembrane region" description="Helical" evidence="7">
    <location>
        <begin position="139"/>
        <end position="160"/>
    </location>
</feature>
<evidence type="ECO:0000256" key="5">
    <source>
        <dbReference type="ARBA" id="ARBA00022989"/>
    </source>
</evidence>
<feature type="transmembrane region" description="Helical" evidence="7">
    <location>
        <begin position="595"/>
        <end position="628"/>
    </location>
</feature>
<feature type="transmembrane region" description="Helical" evidence="7">
    <location>
        <begin position="7"/>
        <end position="40"/>
    </location>
</feature>
<feature type="domain" description="RCK C-terminal" evidence="8">
    <location>
        <begin position="214"/>
        <end position="298"/>
    </location>
</feature>
<dbReference type="EMBL" id="JACCQK010000353">
    <property type="protein sequence ID" value="MBG0779542.1"/>
    <property type="molecule type" value="Genomic_DNA"/>
</dbReference>
<sequence>MTVQIVLLLSIVLMALIVFIGGWLSVDLVGLLVLSALALLGYLSPEEALAGFSSPAVVTVWAMFILSAGLTRTGIAYRIGQPLQRFSRGSEVVLMVVLMATASIFSALINTTTVAAILLPTAMDLARRSGRSPARLLMPFSLGCLLGGPFTSISTAPNIIATDILRSAGFETFKIFDFTPITGVIVISGILFMIVMGRFLLPAGPGKTLDHSRLSEADLYGLDAHLFTTRIRPGSPLIGRTLAESRCGSVLFVTVLALQRKGVLILAPPPTEILQKGDELIMHGQPDLVQRFDGSHHLQIEPLDSVREMFFQHMSVLDCRVSENSPLLGTTLVEKGLRRLYQVHVLTLHDSAGKVIRDAQHHRFAAGDRLLLQGEKKALETLVQQDLVTEPHFVNRDDVDLLTDGQAQLLPVRIPPGSVLADRSLLESRLGNVFGLTVAGIVRDGALVCLPLSDEKIQAGDLLVMQGSPRDLDILQGLQALKIAEKSANLLAELESQQVGVTEVLLSPRTTLTGKTLKDLLFREHYGISVLAIWRNGKAFRTGLQDMPLKFGDALLVYGQRKKLQAVARDPDFLVLDTEAVQAPRLEKAGIAAAIMVSVILGAIFGLAPIAIAAVAGSSLMVLSGALTMQEAYRAIEWKVIFLIASMLPLGVAIQNTGAAQMGAEVLISLVGDLGPRWVVGVIFLVTVAGTQVIPTAALVVLMAPVALSAAATLGISPQLLMMTVAIAASASFASPLSHPAHLLVMGPGGYRFIDYVKVGVPLTAVTFAVSVWLLPIFWPPY</sequence>
<dbReference type="Pfam" id="PF02080">
    <property type="entry name" value="TrkA_C"/>
    <property type="match status" value="4"/>
</dbReference>
<dbReference type="GO" id="GO:0005886">
    <property type="term" value="C:plasma membrane"/>
    <property type="evidence" value="ECO:0007669"/>
    <property type="project" value="TreeGrafter"/>
</dbReference>
<dbReference type="InterPro" id="IPR051679">
    <property type="entry name" value="DASS-Related_Transporters"/>
</dbReference>
<keyword evidence="6 7" id="KW-0472">Membrane</keyword>
<dbReference type="PANTHER" id="PTHR43652">
    <property type="entry name" value="BASIC AMINO ACID ANTIPORTER YFCC-RELATED"/>
    <property type="match status" value="1"/>
</dbReference>
<evidence type="ECO:0000256" key="3">
    <source>
        <dbReference type="ARBA" id="ARBA00022692"/>
    </source>
</evidence>
<gene>
    <name evidence="9" type="ORF">H0S81_06405</name>
</gene>
<feature type="domain" description="RCK C-terminal" evidence="8">
    <location>
        <begin position="304"/>
        <end position="388"/>
    </location>
</feature>
<feature type="domain" description="RCK C-terminal" evidence="8">
    <location>
        <begin position="489"/>
        <end position="573"/>
    </location>
</feature>
<keyword evidence="4" id="KW-0677">Repeat</keyword>
<dbReference type="Gene3D" id="3.30.70.1450">
    <property type="entry name" value="Regulator of K+ conductance, C-terminal domain"/>
    <property type="match status" value="4"/>
</dbReference>
<feature type="transmembrane region" description="Helical" evidence="7">
    <location>
        <begin position="181"/>
        <end position="201"/>
    </location>
</feature>
<dbReference type="SUPFAM" id="SSF116726">
    <property type="entry name" value="TrkA C-terminal domain-like"/>
    <property type="match status" value="4"/>
</dbReference>
<dbReference type="InterPro" id="IPR036721">
    <property type="entry name" value="RCK_C_sf"/>
</dbReference>
<evidence type="ECO:0000256" key="7">
    <source>
        <dbReference type="SAM" id="Phobius"/>
    </source>
</evidence>
<evidence type="ECO:0000259" key="8">
    <source>
        <dbReference type="PROSITE" id="PS51202"/>
    </source>
</evidence>
<feature type="transmembrane region" description="Helical" evidence="7">
    <location>
        <begin position="759"/>
        <end position="779"/>
    </location>
</feature>